<organism evidence="2 3">
    <name type="scientific">Silvimonas amylolytica</name>
    <dbReference type="NCBI Taxonomy" id="449663"/>
    <lineage>
        <taxon>Bacteria</taxon>
        <taxon>Pseudomonadati</taxon>
        <taxon>Pseudomonadota</taxon>
        <taxon>Betaproteobacteria</taxon>
        <taxon>Neisseriales</taxon>
        <taxon>Chitinibacteraceae</taxon>
        <taxon>Silvimonas</taxon>
    </lineage>
</organism>
<keyword evidence="3" id="KW-1185">Reference proteome</keyword>
<keyword evidence="1" id="KW-1133">Transmembrane helix</keyword>
<feature type="transmembrane region" description="Helical" evidence="1">
    <location>
        <begin position="6"/>
        <end position="28"/>
    </location>
</feature>
<reference evidence="3" key="1">
    <citation type="journal article" date="2019" name="Int. J. Syst. Evol. Microbiol.">
        <title>The Global Catalogue of Microorganisms (GCM) 10K type strain sequencing project: providing services to taxonomists for standard genome sequencing and annotation.</title>
        <authorList>
            <consortium name="The Broad Institute Genomics Platform"/>
            <consortium name="The Broad Institute Genome Sequencing Center for Infectious Disease"/>
            <person name="Wu L."/>
            <person name="Ma J."/>
        </authorList>
    </citation>
    <scope>NUCLEOTIDE SEQUENCE [LARGE SCALE GENOMIC DNA]</scope>
    <source>
        <strain evidence="3">CGMCC 1.8860</strain>
    </source>
</reference>
<feature type="transmembrane region" description="Helical" evidence="1">
    <location>
        <begin position="96"/>
        <end position="119"/>
    </location>
</feature>
<feature type="transmembrane region" description="Helical" evidence="1">
    <location>
        <begin position="67"/>
        <end position="89"/>
    </location>
</feature>
<evidence type="ECO:0000313" key="3">
    <source>
        <dbReference type="Proteomes" id="UP000621859"/>
    </source>
</evidence>
<keyword evidence="1" id="KW-0472">Membrane</keyword>
<name>A0ABQ2PRD0_9NEIS</name>
<accession>A0ABQ2PRD0</accession>
<feature type="transmembrane region" description="Helical" evidence="1">
    <location>
        <begin position="40"/>
        <end position="61"/>
    </location>
</feature>
<feature type="transmembrane region" description="Helical" evidence="1">
    <location>
        <begin position="131"/>
        <end position="156"/>
    </location>
</feature>
<dbReference type="Proteomes" id="UP000621859">
    <property type="component" value="Unassembled WGS sequence"/>
</dbReference>
<sequence>MSPETLFRLHLVLGYLVWLVCFFTYVWPRLRSMAPFEAHRAIATLHSFRFFGLAFMLPGVVSADLPASFAVATAYGDLMTGLLATLALLMARKRPLFWLLAVAFNLVGLVDILFAYYHAMVAGIPQHAGQLGAMYVVPVLYVPLLVITHVTAFYLLMRTRRAPRTAGQQNHVQYT</sequence>
<dbReference type="EMBL" id="BMLY01000007">
    <property type="protein sequence ID" value="GGP27795.1"/>
    <property type="molecule type" value="Genomic_DNA"/>
</dbReference>
<proteinExistence type="predicted"/>
<protein>
    <submittedName>
        <fullName evidence="2">Uncharacterized protein</fullName>
    </submittedName>
</protein>
<keyword evidence="1" id="KW-0812">Transmembrane</keyword>
<dbReference type="RefSeq" id="WP_188697347.1">
    <property type="nucleotide sequence ID" value="NZ_BMLY01000007.1"/>
</dbReference>
<evidence type="ECO:0000313" key="2">
    <source>
        <dbReference type="EMBL" id="GGP27795.1"/>
    </source>
</evidence>
<evidence type="ECO:0000256" key="1">
    <source>
        <dbReference type="SAM" id="Phobius"/>
    </source>
</evidence>
<gene>
    <name evidence="2" type="ORF">GCM10010971_36140</name>
</gene>
<comment type="caution">
    <text evidence="2">The sequence shown here is derived from an EMBL/GenBank/DDBJ whole genome shotgun (WGS) entry which is preliminary data.</text>
</comment>